<name>A0ABD5XVX1_9EURY</name>
<evidence type="ECO:0000256" key="2">
    <source>
        <dbReference type="SAM" id="Phobius"/>
    </source>
</evidence>
<evidence type="ECO:0000256" key="1">
    <source>
        <dbReference type="SAM" id="MobiDB-lite"/>
    </source>
</evidence>
<comment type="caution">
    <text evidence="3">The sequence shown here is derived from an EMBL/GenBank/DDBJ whole genome shotgun (WGS) entry which is preliminary data.</text>
</comment>
<dbReference type="AlphaFoldDB" id="A0ABD5XVX1"/>
<evidence type="ECO:0000313" key="4">
    <source>
        <dbReference type="Proteomes" id="UP001596368"/>
    </source>
</evidence>
<evidence type="ECO:0000313" key="3">
    <source>
        <dbReference type="EMBL" id="MFC7138051.1"/>
    </source>
</evidence>
<keyword evidence="2" id="KW-1133">Transmembrane helix</keyword>
<dbReference type="EMBL" id="JBHSZG010000008">
    <property type="protein sequence ID" value="MFC7138051.1"/>
    <property type="molecule type" value="Genomic_DNA"/>
</dbReference>
<keyword evidence="2" id="KW-0472">Membrane</keyword>
<sequence length="103" mass="10865">MSDGEVGATESGVGTGASWTAPETDRGAAAVAWQRQARAFAVRTLRELFRNRAALVWGVAAPAFFFLVFGVLLGDPGCSVGRTRWCSACSARSASRSSSLPQR</sequence>
<organism evidence="3 4">
    <name type="scientific">Halobaculum litoreum</name>
    <dbReference type="NCBI Taxonomy" id="3031998"/>
    <lineage>
        <taxon>Archaea</taxon>
        <taxon>Methanobacteriati</taxon>
        <taxon>Methanobacteriota</taxon>
        <taxon>Stenosarchaea group</taxon>
        <taxon>Halobacteria</taxon>
        <taxon>Halobacteriales</taxon>
        <taxon>Haloferacaceae</taxon>
        <taxon>Halobaculum</taxon>
    </lineage>
</organism>
<dbReference type="Proteomes" id="UP001596368">
    <property type="component" value="Unassembled WGS sequence"/>
</dbReference>
<accession>A0ABD5XVX1</accession>
<proteinExistence type="predicted"/>
<evidence type="ECO:0008006" key="5">
    <source>
        <dbReference type="Google" id="ProtNLM"/>
    </source>
</evidence>
<feature type="transmembrane region" description="Helical" evidence="2">
    <location>
        <begin position="53"/>
        <end position="74"/>
    </location>
</feature>
<keyword evidence="4" id="KW-1185">Reference proteome</keyword>
<keyword evidence="2" id="KW-0812">Transmembrane</keyword>
<reference evidence="3 4" key="1">
    <citation type="journal article" date="2019" name="Int. J. Syst. Evol. Microbiol.">
        <title>The Global Catalogue of Microorganisms (GCM) 10K type strain sequencing project: providing services to taxonomists for standard genome sequencing and annotation.</title>
        <authorList>
            <consortium name="The Broad Institute Genomics Platform"/>
            <consortium name="The Broad Institute Genome Sequencing Center for Infectious Disease"/>
            <person name="Wu L."/>
            <person name="Ma J."/>
        </authorList>
    </citation>
    <scope>NUCLEOTIDE SEQUENCE [LARGE SCALE GENOMIC DNA]</scope>
    <source>
        <strain evidence="3 4">DT92</strain>
    </source>
</reference>
<protein>
    <recommendedName>
        <fullName evidence="5">ABC-2 type transport system permease protein</fullName>
    </recommendedName>
</protein>
<gene>
    <name evidence="3" type="ORF">ACFQRB_19450</name>
</gene>
<feature type="region of interest" description="Disordered" evidence="1">
    <location>
        <begin position="1"/>
        <end position="22"/>
    </location>
</feature>